<sequence length="42" mass="5042">MSDLFFRIRALNIFPRIYIKLYIISLNTTISYLYNIITNISL</sequence>
<dbReference type="AlphaFoldDB" id="A0A0E9SRV8"/>
<evidence type="ECO:0000313" key="2">
    <source>
        <dbReference type="EMBL" id="JAH43385.1"/>
    </source>
</evidence>
<keyword evidence="1" id="KW-1133">Transmembrane helix</keyword>
<proteinExistence type="predicted"/>
<keyword evidence="1" id="KW-0812">Transmembrane</keyword>
<organism evidence="2">
    <name type="scientific">Anguilla anguilla</name>
    <name type="common">European freshwater eel</name>
    <name type="synonym">Muraena anguilla</name>
    <dbReference type="NCBI Taxonomy" id="7936"/>
    <lineage>
        <taxon>Eukaryota</taxon>
        <taxon>Metazoa</taxon>
        <taxon>Chordata</taxon>
        <taxon>Craniata</taxon>
        <taxon>Vertebrata</taxon>
        <taxon>Euteleostomi</taxon>
        <taxon>Actinopterygii</taxon>
        <taxon>Neopterygii</taxon>
        <taxon>Teleostei</taxon>
        <taxon>Anguilliformes</taxon>
        <taxon>Anguillidae</taxon>
        <taxon>Anguilla</taxon>
    </lineage>
</organism>
<reference evidence="2" key="1">
    <citation type="submission" date="2014-11" db="EMBL/GenBank/DDBJ databases">
        <authorList>
            <person name="Amaro Gonzalez C."/>
        </authorList>
    </citation>
    <scope>NUCLEOTIDE SEQUENCE</scope>
</reference>
<keyword evidence="1" id="KW-0472">Membrane</keyword>
<protein>
    <submittedName>
        <fullName evidence="2">Uncharacterized protein</fullName>
    </submittedName>
</protein>
<accession>A0A0E9SRV8</accession>
<feature type="transmembrane region" description="Helical" evidence="1">
    <location>
        <begin position="21"/>
        <end position="37"/>
    </location>
</feature>
<dbReference type="EMBL" id="GBXM01065192">
    <property type="protein sequence ID" value="JAH43385.1"/>
    <property type="molecule type" value="Transcribed_RNA"/>
</dbReference>
<evidence type="ECO:0000256" key="1">
    <source>
        <dbReference type="SAM" id="Phobius"/>
    </source>
</evidence>
<name>A0A0E9SRV8_ANGAN</name>
<reference evidence="2" key="2">
    <citation type="journal article" date="2015" name="Fish Shellfish Immunol.">
        <title>Early steps in the European eel (Anguilla anguilla)-Vibrio vulnificus interaction in the gills: Role of the RtxA13 toxin.</title>
        <authorList>
            <person name="Callol A."/>
            <person name="Pajuelo D."/>
            <person name="Ebbesson L."/>
            <person name="Teles M."/>
            <person name="MacKenzie S."/>
            <person name="Amaro C."/>
        </authorList>
    </citation>
    <scope>NUCLEOTIDE SEQUENCE</scope>
</reference>